<feature type="compositionally biased region" description="Polar residues" evidence="4">
    <location>
        <begin position="1285"/>
        <end position="1302"/>
    </location>
</feature>
<feature type="compositionally biased region" description="Low complexity" evidence="4">
    <location>
        <begin position="1347"/>
        <end position="1357"/>
    </location>
</feature>
<dbReference type="SUPFAM" id="SSF54160">
    <property type="entry name" value="Chromo domain-like"/>
    <property type="match status" value="1"/>
</dbReference>
<feature type="compositionally biased region" description="Polar residues" evidence="4">
    <location>
        <begin position="364"/>
        <end position="380"/>
    </location>
</feature>
<name>G2RHM4_THETT</name>
<dbReference type="Gene3D" id="2.40.50.40">
    <property type="match status" value="1"/>
</dbReference>
<feature type="compositionally biased region" description="Low complexity" evidence="4">
    <location>
        <begin position="1315"/>
        <end position="1328"/>
    </location>
</feature>
<evidence type="ECO:0000256" key="1">
    <source>
        <dbReference type="ARBA" id="ARBA00004123"/>
    </source>
</evidence>
<dbReference type="InterPro" id="IPR023780">
    <property type="entry name" value="Chromo_domain"/>
</dbReference>
<dbReference type="InterPro" id="IPR016197">
    <property type="entry name" value="Chromo-like_dom_sf"/>
</dbReference>
<dbReference type="eggNOG" id="ENOG502STGS">
    <property type="taxonomic scope" value="Eukaryota"/>
</dbReference>
<dbReference type="KEGG" id="ttt:THITE_116649"/>
<dbReference type="STRING" id="578455.G2RHM4"/>
<evidence type="ECO:0000313" key="7">
    <source>
        <dbReference type="Proteomes" id="UP000008181"/>
    </source>
</evidence>
<protein>
    <recommendedName>
        <fullName evidence="5">Chromo domain-containing protein</fullName>
    </recommendedName>
</protein>
<gene>
    <name evidence="6" type="ORF">THITE_116649</name>
</gene>
<feature type="region of interest" description="Disordered" evidence="4">
    <location>
        <begin position="438"/>
        <end position="470"/>
    </location>
</feature>
<feature type="region of interest" description="Disordered" evidence="4">
    <location>
        <begin position="984"/>
        <end position="1003"/>
    </location>
</feature>
<feature type="compositionally biased region" description="Basic and acidic residues" evidence="4">
    <location>
        <begin position="330"/>
        <end position="340"/>
    </location>
</feature>
<dbReference type="InterPro" id="IPR051219">
    <property type="entry name" value="Heterochromatin_chromo-domain"/>
</dbReference>
<dbReference type="GeneID" id="11522328"/>
<feature type="region of interest" description="Disordered" evidence="4">
    <location>
        <begin position="113"/>
        <end position="414"/>
    </location>
</feature>
<comment type="subcellular location">
    <subcellularLocation>
        <location evidence="1">Nucleus</location>
    </subcellularLocation>
</comment>
<evidence type="ECO:0000259" key="5">
    <source>
        <dbReference type="PROSITE" id="PS50013"/>
    </source>
</evidence>
<feature type="region of interest" description="Disordered" evidence="4">
    <location>
        <begin position="1"/>
        <end position="37"/>
    </location>
</feature>
<dbReference type="Pfam" id="PF00385">
    <property type="entry name" value="Chromo"/>
    <property type="match status" value="1"/>
</dbReference>
<dbReference type="GO" id="GO:0006338">
    <property type="term" value="P:chromatin remodeling"/>
    <property type="evidence" value="ECO:0007669"/>
    <property type="project" value="UniProtKB-ARBA"/>
</dbReference>
<dbReference type="SMART" id="SM00298">
    <property type="entry name" value="CHROMO"/>
    <property type="match status" value="1"/>
</dbReference>
<dbReference type="CDD" id="cd18966">
    <property type="entry name" value="chromodomain"/>
    <property type="match status" value="1"/>
</dbReference>
<feature type="compositionally biased region" description="Low complexity" evidence="4">
    <location>
        <begin position="1267"/>
        <end position="1284"/>
    </location>
</feature>
<dbReference type="EMBL" id="CP003014">
    <property type="protein sequence ID" value="AEO71336.1"/>
    <property type="molecule type" value="Genomic_DNA"/>
</dbReference>
<feature type="domain" description="Chromo" evidence="5">
    <location>
        <begin position="39"/>
        <end position="77"/>
    </location>
</feature>
<feature type="compositionally biased region" description="Low complexity" evidence="4">
    <location>
        <begin position="389"/>
        <end position="406"/>
    </location>
</feature>
<evidence type="ECO:0000256" key="4">
    <source>
        <dbReference type="SAM" id="MobiDB-lite"/>
    </source>
</evidence>
<dbReference type="Proteomes" id="UP000008181">
    <property type="component" value="Chromosome 6"/>
</dbReference>
<comment type="subunit">
    <text evidence="2">Component of the NuA4 histone acetyltransferase complex.</text>
</comment>
<feature type="compositionally biased region" description="Polar residues" evidence="4">
    <location>
        <begin position="285"/>
        <end position="298"/>
    </location>
</feature>
<sequence>MSKLNHAASADTVSPDGEESDDSISLTSTVSGHDPEQEFEVENILAERRFEDGNMYYLVEWTGFALHESTWEPESNLGSELKAMWEEDKAKHATGELEPFDIQKFTDALNKAMEEKADRHRRRNAKREKLGLPLTAPFPDQTSDSSNVKAVEQPTVSESAPEPASRLGQNQPNISEDVPSPGPQRPSSSSPTAAADGSGPRDGTSKRPAAENHGSGTGASSSANRRKPIVAPPITGYQGTAKRASKTSTDALPMLKTRLAGSLPKPSPTSVRPTPAARKPLMAKKSTSQPAGNIFTSGKTRKARPGLKDVMSDPTKAAKLFDKHRHRRLAEKLSRDKEDIAPDISKVQLFDFRKGPTAGRRSSGALSTSPSTPVTPQQETPVLVESEQPPALNNGPAPAATNSDAATTKKKRKAVRFNVEDQSVLVQEPEQMDLDDTAVQEPPPILHPLPARKRPSLDRDCGEPPVQATQSSAKKLILGQSVVEVTFNGIPQESSSSPPAWLADFLAKEALEFRHTCFAKTVAAKRDALIPAPLLASGTIVARGDEAALARVGEYLTAGLLGLYSGQTQYNVLAYPTKCDEWKSIPLGQEPTSPTEAPLGYLIFTSPQDFGLLLPPLALPSVDPQLGAEVTESNTSSGVVSNARELVVQRLFGFEYNKLLPAIPRQLPVHNFFLAIPDSKRATAQALYHWLRASNPSCQIFTSHHAGGWEAFRARVESIPGVVIIHELLAWSLRRIPRLARYLITRNDEYWCLSEPAHALPLYPSLSVPERPVSPGDMRLTRLFPYRTAILLTPSFLVSEPRRTLEFFEWFMKRWLGKFHCRLVTAHNIHEYLSELADEKYQARKELWSQIGDVQPVIEENLSGLSREDCRCRYAAAEMAADLHMIRTAKAGPYGHDEDSSSLVYADPSIDQNDEQSLVNWFGWWATLRADQFRKFHVVGSSKETKLPGSRRSERIVRIPKYSSVTLNDPDGVLEVVQERNDQVEAAEGKASGDAMSLQSPDREDTEIDFTEFIQGTWSFRSHLIQREDSSYFSWYLDDLCHLEGFRFQWMLYKFPVSWLDLQMADHFGDVHSKAWNRIQDWFQFTFPFGAGGRNKSSSGSRQGSKTSSGPAPGYNTYIGFFYTIADDWDPDNLPEKSSPQRYPWIAIYRPVNLHRRPFERCEVIIWDPLVRVRYPGKQDLAEKDLIFMQRQLIQYVREHGPEKNSGTWLDQVWLGGWDWPAECNSPYPIDVTLKVLRAMLQDIRHFLPAPEHIMESRGYKKLSLRPSPSSSHSPAAHTPGAASNTDSSLFVDQTVTTTNDMDYTPMDIDPPSPTQRRPSTASSTSSAFHEDLENTRIIFHPPRAPTTTTTTTDSKHPAGVVAAATAPPRTKSKCVNRLYEEARLARARADPALPPPTHMLYRFPPTLEWYAEQRAEGRGYAHINVDSWEGVFKLLKIGEGAAAGAAAAAAAGGGSGGERERGKGKEGKEGKEREREKEKGREK</sequence>
<feature type="compositionally biased region" description="Basic and acidic residues" evidence="4">
    <location>
        <begin position="1458"/>
        <end position="1484"/>
    </location>
</feature>
<proteinExistence type="predicted"/>
<feature type="region of interest" description="Disordered" evidence="4">
    <location>
        <begin position="1259"/>
        <end position="1357"/>
    </location>
</feature>
<dbReference type="HOGENOM" id="CLU_002208_0_0_1"/>
<dbReference type="OrthoDB" id="436852at2759"/>
<evidence type="ECO:0000313" key="6">
    <source>
        <dbReference type="EMBL" id="AEO71336.1"/>
    </source>
</evidence>
<keyword evidence="7" id="KW-1185">Reference proteome</keyword>
<dbReference type="RefSeq" id="XP_003657672.1">
    <property type="nucleotide sequence ID" value="XM_003657624.1"/>
</dbReference>
<evidence type="ECO:0000256" key="3">
    <source>
        <dbReference type="ARBA" id="ARBA00023242"/>
    </source>
</evidence>
<dbReference type="PANTHER" id="PTHR22812">
    <property type="entry name" value="CHROMOBOX PROTEIN"/>
    <property type="match status" value="1"/>
</dbReference>
<dbReference type="PROSITE" id="PS50013">
    <property type="entry name" value="CHROMO_2"/>
    <property type="match status" value="1"/>
</dbReference>
<feature type="region of interest" description="Disordered" evidence="4">
    <location>
        <begin position="1093"/>
        <end position="1112"/>
    </location>
</feature>
<reference evidence="6 7" key="1">
    <citation type="journal article" date="2011" name="Nat. Biotechnol.">
        <title>Comparative genomic analysis of the thermophilic biomass-degrading fungi Myceliophthora thermophila and Thielavia terrestris.</title>
        <authorList>
            <person name="Berka R.M."/>
            <person name="Grigoriev I.V."/>
            <person name="Otillar R."/>
            <person name="Salamov A."/>
            <person name="Grimwood J."/>
            <person name="Reid I."/>
            <person name="Ishmael N."/>
            <person name="John T."/>
            <person name="Darmond C."/>
            <person name="Moisan M.-C."/>
            <person name="Henrissat B."/>
            <person name="Coutinho P.M."/>
            <person name="Lombard V."/>
            <person name="Natvig D.O."/>
            <person name="Lindquist E."/>
            <person name="Schmutz J."/>
            <person name="Lucas S."/>
            <person name="Harris P."/>
            <person name="Powlowski J."/>
            <person name="Bellemare A."/>
            <person name="Taylor D."/>
            <person name="Butler G."/>
            <person name="de Vries R.P."/>
            <person name="Allijn I.E."/>
            <person name="van den Brink J."/>
            <person name="Ushinsky S."/>
            <person name="Storms R."/>
            <person name="Powell A.J."/>
            <person name="Paulsen I.T."/>
            <person name="Elbourne L.D.H."/>
            <person name="Baker S.E."/>
            <person name="Magnuson J."/>
            <person name="LaBoissiere S."/>
            <person name="Clutterbuck A.J."/>
            <person name="Martinez D."/>
            <person name="Wogulis M."/>
            <person name="de Leon A.L."/>
            <person name="Rey M.W."/>
            <person name="Tsang A."/>
        </authorList>
    </citation>
    <scope>NUCLEOTIDE SEQUENCE [LARGE SCALE GENOMIC DNA]</scope>
    <source>
        <strain evidence="7">ATCC 38088 / NRRL 8126</strain>
    </source>
</reference>
<organism evidence="6 7">
    <name type="scientific">Thermothielavioides terrestris (strain ATCC 38088 / NRRL 8126)</name>
    <name type="common">Thielavia terrestris</name>
    <dbReference type="NCBI Taxonomy" id="578455"/>
    <lineage>
        <taxon>Eukaryota</taxon>
        <taxon>Fungi</taxon>
        <taxon>Dikarya</taxon>
        <taxon>Ascomycota</taxon>
        <taxon>Pezizomycotina</taxon>
        <taxon>Sordariomycetes</taxon>
        <taxon>Sordariomycetidae</taxon>
        <taxon>Sordariales</taxon>
        <taxon>Chaetomiaceae</taxon>
        <taxon>Thermothielavioides</taxon>
        <taxon>Thermothielavioides terrestris</taxon>
    </lineage>
</organism>
<feature type="compositionally biased region" description="Polar residues" evidence="4">
    <location>
        <begin position="140"/>
        <end position="158"/>
    </location>
</feature>
<feature type="region of interest" description="Disordered" evidence="4">
    <location>
        <begin position="1444"/>
        <end position="1484"/>
    </location>
</feature>
<evidence type="ECO:0000256" key="2">
    <source>
        <dbReference type="ARBA" id="ARBA00011353"/>
    </source>
</evidence>
<dbReference type="InterPro" id="IPR000953">
    <property type="entry name" value="Chromo/chromo_shadow_dom"/>
</dbReference>
<accession>G2RHM4</accession>
<keyword evidence="3" id="KW-0539">Nucleus</keyword>
<dbReference type="GO" id="GO:0005634">
    <property type="term" value="C:nucleus"/>
    <property type="evidence" value="ECO:0007669"/>
    <property type="project" value="UniProtKB-SubCell"/>
</dbReference>
<feature type="compositionally biased region" description="Low complexity" evidence="4">
    <location>
        <begin position="1094"/>
        <end position="1110"/>
    </location>
</feature>